<feature type="region of interest" description="Disordered" evidence="1">
    <location>
        <begin position="132"/>
        <end position="170"/>
    </location>
</feature>
<feature type="compositionally biased region" description="Basic and acidic residues" evidence="1">
    <location>
        <begin position="200"/>
        <end position="210"/>
    </location>
</feature>
<feature type="region of interest" description="Disordered" evidence="1">
    <location>
        <begin position="80"/>
        <end position="102"/>
    </location>
</feature>
<gene>
    <name evidence="2" type="ORF">SPI_04297</name>
</gene>
<reference evidence="2 3" key="1">
    <citation type="journal article" date="2016" name="Genome Biol. Evol.">
        <title>Divergent and convergent evolution of fungal pathogenicity.</title>
        <authorList>
            <person name="Shang Y."/>
            <person name="Xiao G."/>
            <person name="Zheng P."/>
            <person name="Cen K."/>
            <person name="Zhan S."/>
            <person name="Wang C."/>
        </authorList>
    </citation>
    <scope>NUCLEOTIDE SEQUENCE [LARGE SCALE GENOMIC DNA]</scope>
    <source>
        <strain evidence="2 3">RCEF 264</strain>
    </source>
</reference>
<protein>
    <submittedName>
        <fullName evidence="2">Uncharacterized protein</fullName>
    </submittedName>
</protein>
<name>A0A167VLH4_9HYPO</name>
<dbReference type="PANTHER" id="PTHR46603:SF1">
    <property type="entry name" value="ABSCISSION_NOCUT CHECKPOINT REGULATOR"/>
    <property type="match status" value="1"/>
</dbReference>
<evidence type="ECO:0000313" key="2">
    <source>
        <dbReference type="EMBL" id="OAA62757.1"/>
    </source>
</evidence>
<organism evidence="2 3">
    <name type="scientific">Niveomyces insectorum RCEF 264</name>
    <dbReference type="NCBI Taxonomy" id="1081102"/>
    <lineage>
        <taxon>Eukaryota</taxon>
        <taxon>Fungi</taxon>
        <taxon>Dikarya</taxon>
        <taxon>Ascomycota</taxon>
        <taxon>Pezizomycotina</taxon>
        <taxon>Sordariomycetes</taxon>
        <taxon>Hypocreomycetidae</taxon>
        <taxon>Hypocreales</taxon>
        <taxon>Cordycipitaceae</taxon>
        <taxon>Niveomyces</taxon>
    </lineage>
</organism>
<dbReference type="AlphaFoldDB" id="A0A167VLH4"/>
<evidence type="ECO:0000256" key="1">
    <source>
        <dbReference type="SAM" id="MobiDB-lite"/>
    </source>
</evidence>
<feature type="compositionally biased region" description="Basic and acidic residues" evidence="1">
    <location>
        <begin position="242"/>
        <end position="251"/>
    </location>
</feature>
<dbReference type="STRING" id="1081102.A0A167VLH4"/>
<feature type="compositionally biased region" description="Basic and acidic residues" evidence="1">
    <location>
        <begin position="88"/>
        <end position="102"/>
    </location>
</feature>
<dbReference type="OrthoDB" id="5407799at2759"/>
<feature type="region of interest" description="Disordered" evidence="1">
    <location>
        <begin position="341"/>
        <end position="363"/>
    </location>
</feature>
<feature type="compositionally biased region" description="Basic and acidic residues" evidence="1">
    <location>
        <begin position="267"/>
        <end position="277"/>
    </location>
</feature>
<sequence length="453" mass="47238">MTGPPAADKSLLDRLNALKPSSVSLGTPSQTAHALRSVTEAPVADIDRVAVAGVGSAAPPPATREEALAARLRTLRQQADSPYHPAPHPRDEAAAHDRRHVGHDPNDLPVQIDEQALNDVLLDLAATGLGDEDADTDNGADSIVQLPDVPAGDRIDDAGGDGAGEDDGDTEQVEALLKSVVSPAAWQQHLLARAGCPDGGDGRLQGKEAAPRNSSRGNDSDDSDGDDMSRAVSRVLAQARDEAALQQKDDDNHGDDDEEANNAPFPQRERRPPKDDTGDADNGGLRLPAVPTTFVDPPHSADNDGGGDGGGDDDDSISARLAALRGLCGPATGLATTDAFGLPSAPTFQPGDSTTAGQYRLRGPPTTYGRHGYTDADMQTWCIVCLEDATVRCLGCADDGGGGGTRMEDDDDGGTDNAYCERCWRAMHVGPAAGFDERGHKRVPLVRRMPGGT</sequence>
<accession>A0A167VLH4</accession>
<dbReference type="Proteomes" id="UP000076874">
    <property type="component" value="Unassembled WGS sequence"/>
</dbReference>
<comment type="caution">
    <text evidence="2">The sequence shown here is derived from an EMBL/GenBank/DDBJ whole genome shotgun (WGS) entry which is preliminary data.</text>
</comment>
<feature type="region of interest" description="Disordered" evidence="1">
    <location>
        <begin position="242"/>
        <end position="316"/>
    </location>
</feature>
<evidence type="ECO:0000313" key="3">
    <source>
        <dbReference type="Proteomes" id="UP000076874"/>
    </source>
</evidence>
<keyword evidence="3" id="KW-1185">Reference proteome</keyword>
<feature type="region of interest" description="Disordered" evidence="1">
    <location>
        <begin position="196"/>
        <end position="229"/>
    </location>
</feature>
<proteinExistence type="predicted"/>
<dbReference type="EMBL" id="AZHD01000006">
    <property type="protein sequence ID" value="OAA62757.1"/>
    <property type="molecule type" value="Genomic_DNA"/>
</dbReference>
<feature type="compositionally biased region" description="Polar residues" evidence="1">
    <location>
        <begin position="346"/>
        <end position="357"/>
    </location>
</feature>
<dbReference type="PANTHER" id="PTHR46603">
    <property type="entry name" value="ABSCISSION/NOCUT CHECKPOINT REGULATOR"/>
    <property type="match status" value="1"/>
</dbReference>
<dbReference type="SUPFAM" id="SSF57845">
    <property type="entry name" value="B-box zinc-binding domain"/>
    <property type="match status" value="1"/>
</dbReference>